<keyword evidence="1" id="KW-0732">Signal</keyword>
<keyword evidence="3" id="KW-1185">Reference proteome</keyword>
<accession>A0AAI8YXY5</accession>
<evidence type="ECO:0000313" key="3">
    <source>
        <dbReference type="Proteomes" id="UP001296104"/>
    </source>
</evidence>
<evidence type="ECO:0000256" key="1">
    <source>
        <dbReference type="SAM" id="SignalP"/>
    </source>
</evidence>
<protein>
    <submittedName>
        <fullName evidence="2">Uncharacterized protein</fullName>
    </submittedName>
</protein>
<comment type="caution">
    <text evidence="2">The sequence shown here is derived from an EMBL/GenBank/DDBJ whole genome shotgun (WGS) entry which is preliminary data.</text>
</comment>
<feature type="chain" id="PRO_5042582655" evidence="1">
    <location>
        <begin position="19"/>
        <end position="326"/>
    </location>
</feature>
<dbReference type="AlphaFoldDB" id="A0AAI8YXY5"/>
<name>A0AAI8YXY5_9PEZI</name>
<organism evidence="2 3">
    <name type="scientific">Lecanosticta acicola</name>
    <dbReference type="NCBI Taxonomy" id="111012"/>
    <lineage>
        <taxon>Eukaryota</taxon>
        <taxon>Fungi</taxon>
        <taxon>Dikarya</taxon>
        <taxon>Ascomycota</taxon>
        <taxon>Pezizomycotina</taxon>
        <taxon>Dothideomycetes</taxon>
        <taxon>Dothideomycetidae</taxon>
        <taxon>Mycosphaerellales</taxon>
        <taxon>Mycosphaerellaceae</taxon>
        <taxon>Lecanosticta</taxon>
    </lineage>
</organism>
<feature type="signal peptide" evidence="1">
    <location>
        <begin position="1"/>
        <end position="18"/>
    </location>
</feature>
<proteinExistence type="predicted"/>
<reference evidence="2" key="1">
    <citation type="submission" date="2023-11" db="EMBL/GenBank/DDBJ databases">
        <authorList>
            <person name="Alioto T."/>
            <person name="Alioto T."/>
            <person name="Gomez Garrido J."/>
        </authorList>
    </citation>
    <scope>NUCLEOTIDE SEQUENCE</scope>
</reference>
<gene>
    <name evidence="2" type="ORF">LECACI_7A004032</name>
</gene>
<sequence length="326" mass="35464">MRILPALLLVVQAAAANATVFGLEFTTTGLVCSASLPNGSAVGLKKVDGGADYTAAMFRMFSEARAGGRTPRPLLQRDEESRGSSWSWTWLGFPLATAAAAASFPKKSEDAAAVLGTVVARAKEDCVRTLFEQYAIQVSEKRPSAVVVGPTFLFTPVKCKMEGKIWLDSWIVQQRKRVGPTKAERGVWQKKQEKIFLRAVEVGGFKLGRHEILPAAASSATMERGGVVLVAQLQAHGLTLWSDRDPVQVWSTFSPARQWEETPRLHFPRLLEQANGSITVLPIGGGWVPPRLRRLRTIVQELRPGATILMDVEPLYAASVGAAMMA</sequence>
<evidence type="ECO:0000313" key="2">
    <source>
        <dbReference type="EMBL" id="CAK3994416.1"/>
    </source>
</evidence>
<dbReference type="Proteomes" id="UP001296104">
    <property type="component" value="Unassembled WGS sequence"/>
</dbReference>
<dbReference type="EMBL" id="CAVMBE010000020">
    <property type="protein sequence ID" value="CAK3994416.1"/>
    <property type="molecule type" value="Genomic_DNA"/>
</dbReference>